<dbReference type="RefSeq" id="WP_408338379.1">
    <property type="nucleotide sequence ID" value="NZ_JAQQCF010000022.1"/>
</dbReference>
<organism evidence="2 3">
    <name type="scientific">Paraburkholderia metrosideri</name>
    <dbReference type="NCBI Taxonomy" id="580937"/>
    <lineage>
        <taxon>Bacteria</taxon>
        <taxon>Pseudomonadati</taxon>
        <taxon>Pseudomonadota</taxon>
        <taxon>Betaproteobacteria</taxon>
        <taxon>Burkholderiales</taxon>
        <taxon>Burkholderiaceae</taxon>
        <taxon>Paraburkholderia</taxon>
    </lineage>
</organism>
<name>A0ABW9DYL5_9BURK</name>
<comment type="caution">
    <text evidence="2">The sequence shown here is derived from an EMBL/GenBank/DDBJ whole genome shotgun (WGS) entry which is preliminary data.</text>
</comment>
<dbReference type="PROSITE" id="PS51257">
    <property type="entry name" value="PROKAR_LIPOPROTEIN"/>
    <property type="match status" value="1"/>
</dbReference>
<protein>
    <recommendedName>
        <fullName evidence="4">Lipoprotein</fullName>
    </recommendedName>
</protein>
<reference evidence="2 3" key="1">
    <citation type="journal article" date="2024" name="Chem. Sci.">
        <title>Discovery of megapolipeptins by genome mining of a Burkholderiales bacteria collection.</title>
        <authorList>
            <person name="Paulo B.S."/>
            <person name="Recchia M.J.J."/>
            <person name="Lee S."/>
            <person name="Fergusson C.H."/>
            <person name="Romanowski S.B."/>
            <person name="Hernandez A."/>
            <person name="Krull N."/>
            <person name="Liu D.Y."/>
            <person name="Cavanagh H."/>
            <person name="Bos A."/>
            <person name="Gray C.A."/>
            <person name="Murphy B.T."/>
            <person name="Linington R.G."/>
            <person name="Eustaquio A.S."/>
        </authorList>
    </citation>
    <scope>NUCLEOTIDE SEQUENCE [LARGE SCALE GENOMIC DNA]</scope>
    <source>
        <strain evidence="2 3">RL17-338-BIC-A</strain>
    </source>
</reference>
<evidence type="ECO:0008006" key="4">
    <source>
        <dbReference type="Google" id="ProtNLM"/>
    </source>
</evidence>
<keyword evidence="3" id="KW-1185">Reference proteome</keyword>
<feature type="chain" id="PRO_5047543373" description="Lipoprotein" evidence="1">
    <location>
        <begin position="21"/>
        <end position="187"/>
    </location>
</feature>
<dbReference type="EMBL" id="JAQQCF010000022">
    <property type="protein sequence ID" value="MFM0639744.1"/>
    <property type="molecule type" value="Genomic_DNA"/>
</dbReference>
<sequence>MRKMAIAAMAFFFAAITGCAQPPTDQRELARVQWLSGIKEIIKSDDLADYHNVATQLNLQLSARHPFQVKDVDGNVTGNSFDVETVPVADKREKNDIEFYYGIYTPNDQSYQRAMLSVRNVTLGECVTESDIYSAFGYVRGKTYPHSTTYSIDYHFEGRNSIDLYLTFNSINDKCAREITVFQNRWK</sequence>
<evidence type="ECO:0000313" key="3">
    <source>
        <dbReference type="Proteomes" id="UP001629432"/>
    </source>
</evidence>
<evidence type="ECO:0000313" key="2">
    <source>
        <dbReference type="EMBL" id="MFM0639744.1"/>
    </source>
</evidence>
<accession>A0ABW9DYL5</accession>
<evidence type="ECO:0000256" key="1">
    <source>
        <dbReference type="SAM" id="SignalP"/>
    </source>
</evidence>
<gene>
    <name evidence="2" type="ORF">PQQ63_23935</name>
</gene>
<keyword evidence="1" id="KW-0732">Signal</keyword>
<dbReference type="Proteomes" id="UP001629432">
    <property type="component" value="Unassembled WGS sequence"/>
</dbReference>
<feature type="signal peptide" evidence="1">
    <location>
        <begin position="1"/>
        <end position="20"/>
    </location>
</feature>
<proteinExistence type="predicted"/>